<keyword evidence="1" id="KW-0812">Transmembrane</keyword>
<accession>W9GJJ4</accession>
<keyword evidence="1" id="KW-0472">Membrane</keyword>
<keyword evidence="1" id="KW-1133">Transmembrane helix</keyword>
<feature type="transmembrane region" description="Helical" evidence="1">
    <location>
        <begin position="60"/>
        <end position="84"/>
    </location>
</feature>
<dbReference type="AlphaFoldDB" id="W9GJJ4"/>
<dbReference type="OrthoDB" id="4871630at2"/>
<dbReference type="RefSeq" id="WP_034721943.1">
    <property type="nucleotide sequence ID" value="NZ_AWQS01000357.1"/>
</dbReference>
<dbReference type="Proteomes" id="UP000019494">
    <property type="component" value="Unassembled WGS sequence"/>
</dbReference>
<reference evidence="3" key="1">
    <citation type="submission" date="2013-08" db="EMBL/GenBank/DDBJ databases">
        <title>Intrasporangium oryzae NRRL B-24470.</title>
        <authorList>
            <person name="Liu H."/>
            <person name="Wang G."/>
        </authorList>
    </citation>
    <scope>NUCLEOTIDE SEQUENCE [LARGE SCALE GENOMIC DNA]</scope>
    <source>
        <strain evidence="3">Q5-1</strain>
    </source>
</reference>
<sequence length="85" mass="9080">MRGTKTRQTVDQVSATDLERIRALLNEVGGPNVSWGAQSLLDVWVAEAHMEAQRRASRQLLVATWALVVATLGLVVATVGLVVAG</sequence>
<name>W9GJJ4_9MICO</name>
<evidence type="ECO:0000256" key="1">
    <source>
        <dbReference type="SAM" id="Phobius"/>
    </source>
</evidence>
<evidence type="ECO:0000313" key="2">
    <source>
        <dbReference type="EMBL" id="EWT04024.1"/>
    </source>
</evidence>
<organism evidence="2 3">
    <name type="scientific">Intrasporangium chromatireducens Q5-1</name>
    <dbReference type="NCBI Taxonomy" id="584657"/>
    <lineage>
        <taxon>Bacteria</taxon>
        <taxon>Bacillati</taxon>
        <taxon>Actinomycetota</taxon>
        <taxon>Actinomycetes</taxon>
        <taxon>Micrococcales</taxon>
        <taxon>Intrasporangiaceae</taxon>
        <taxon>Intrasporangium</taxon>
    </lineage>
</organism>
<protein>
    <submittedName>
        <fullName evidence="2">Uncharacterized protein</fullName>
    </submittedName>
</protein>
<evidence type="ECO:0000313" key="3">
    <source>
        <dbReference type="Proteomes" id="UP000019494"/>
    </source>
</evidence>
<keyword evidence="3" id="KW-1185">Reference proteome</keyword>
<comment type="caution">
    <text evidence="2">The sequence shown here is derived from an EMBL/GenBank/DDBJ whole genome shotgun (WGS) entry which is preliminary data.</text>
</comment>
<proteinExistence type="predicted"/>
<dbReference type="EMBL" id="AWQS01000357">
    <property type="protein sequence ID" value="EWT04024.1"/>
    <property type="molecule type" value="Genomic_DNA"/>
</dbReference>
<gene>
    <name evidence="2" type="ORF">N864_16555</name>
</gene>